<feature type="non-terminal residue" evidence="1">
    <location>
        <position position="82"/>
    </location>
</feature>
<sequence>MPPLNSKCKPTPSKVASEAKKHYIHIIREKYASKWNMCSYMYERPLLQIKFSETPLNAEPPRFYVLEGDPINTAMHWANRIG</sequence>
<accession>A0AAN6M7Y0</accession>
<reference evidence="1" key="2">
    <citation type="submission" date="2023-05" db="EMBL/GenBank/DDBJ databases">
        <authorList>
            <consortium name="Lawrence Berkeley National Laboratory"/>
            <person name="Steindorff A."/>
            <person name="Hensen N."/>
            <person name="Bonometti L."/>
            <person name="Westerberg I."/>
            <person name="Brannstrom I.O."/>
            <person name="Guillou S."/>
            <person name="Cros-Aarteil S."/>
            <person name="Calhoun S."/>
            <person name="Haridas S."/>
            <person name="Kuo A."/>
            <person name="Mondo S."/>
            <person name="Pangilinan J."/>
            <person name="Riley R."/>
            <person name="Labutti K."/>
            <person name="Andreopoulos B."/>
            <person name="Lipzen A."/>
            <person name="Chen C."/>
            <person name="Yanf M."/>
            <person name="Daum C."/>
            <person name="Ng V."/>
            <person name="Clum A."/>
            <person name="Ohm R."/>
            <person name="Martin F."/>
            <person name="Silar P."/>
            <person name="Natvig D."/>
            <person name="Lalanne C."/>
            <person name="Gautier V."/>
            <person name="Ament-Velasquez S.L."/>
            <person name="Kruys A."/>
            <person name="Hutchinson M.I."/>
            <person name="Powell A.J."/>
            <person name="Barry K."/>
            <person name="Miller A.N."/>
            <person name="Grigoriev I.V."/>
            <person name="Debuchy R."/>
            <person name="Gladieux P."/>
            <person name="Thoren M.H."/>
            <person name="Johannesson H."/>
        </authorList>
    </citation>
    <scope>NUCLEOTIDE SEQUENCE</scope>
    <source>
        <strain evidence="1">CBS 103.79</strain>
    </source>
</reference>
<evidence type="ECO:0000313" key="2">
    <source>
        <dbReference type="Proteomes" id="UP001303889"/>
    </source>
</evidence>
<comment type="caution">
    <text evidence="1">The sequence shown here is derived from an EMBL/GenBank/DDBJ whole genome shotgun (WGS) entry which is preliminary data.</text>
</comment>
<proteinExistence type="predicted"/>
<gene>
    <name evidence="1" type="ORF">C8A05DRAFT_39948</name>
</gene>
<reference evidence="1" key="1">
    <citation type="journal article" date="2023" name="Mol. Phylogenet. Evol.">
        <title>Genome-scale phylogeny and comparative genomics of the fungal order Sordariales.</title>
        <authorList>
            <person name="Hensen N."/>
            <person name="Bonometti L."/>
            <person name="Westerberg I."/>
            <person name="Brannstrom I.O."/>
            <person name="Guillou S."/>
            <person name="Cros-Aarteil S."/>
            <person name="Calhoun S."/>
            <person name="Haridas S."/>
            <person name="Kuo A."/>
            <person name="Mondo S."/>
            <person name="Pangilinan J."/>
            <person name="Riley R."/>
            <person name="LaButti K."/>
            <person name="Andreopoulos B."/>
            <person name="Lipzen A."/>
            <person name="Chen C."/>
            <person name="Yan M."/>
            <person name="Daum C."/>
            <person name="Ng V."/>
            <person name="Clum A."/>
            <person name="Steindorff A."/>
            <person name="Ohm R.A."/>
            <person name="Martin F."/>
            <person name="Silar P."/>
            <person name="Natvig D.O."/>
            <person name="Lalanne C."/>
            <person name="Gautier V."/>
            <person name="Ament-Velasquez S.L."/>
            <person name="Kruys A."/>
            <person name="Hutchinson M.I."/>
            <person name="Powell A.J."/>
            <person name="Barry K."/>
            <person name="Miller A.N."/>
            <person name="Grigoriev I.V."/>
            <person name="Debuchy R."/>
            <person name="Gladieux P."/>
            <person name="Hiltunen Thoren M."/>
            <person name="Johannesson H."/>
        </authorList>
    </citation>
    <scope>NUCLEOTIDE SEQUENCE</scope>
    <source>
        <strain evidence="1">CBS 103.79</strain>
    </source>
</reference>
<keyword evidence="2" id="KW-1185">Reference proteome</keyword>
<dbReference type="EMBL" id="MU856577">
    <property type="protein sequence ID" value="KAK3896512.1"/>
    <property type="molecule type" value="Genomic_DNA"/>
</dbReference>
<protein>
    <submittedName>
        <fullName evidence="1">Uncharacterized protein</fullName>
    </submittedName>
</protein>
<organism evidence="1 2">
    <name type="scientific">Staphylotrichum tortipilum</name>
    <dbReference type="NCBI Taxonomy" id="2831512"/>
    <lineage>
        <taxon>Eukaryota</taxon>
        <taxon>Fungi</taxon>
        <taxon>Dikarya</taxon>
        <taxon>Ascomycota</taxon>
        <taxon>Pezizomycotina</taxon>
        <taxon>Sordariomycetes</taxon>
        <taxon>Sordariomycetidae</taxon>
        <taxon>Sordariales</taxon>
        <taxon>Chaetomiaceae</taxon>
        <taxon>Staphylotrichum</taxon>
    </lineage>
</organism>
<evidence type="ECO:0000313" key="1">
    <source>
        <dbReference type="EMBL" id="KAK3896512.1"/>
    </source>
</evidence>
<dbReference type="AlphaFoldDB" id="A0AAN6M7Y0"/>
<name>A0AAN6M7Y0_9PEZI</name>
<dbReference type="Proteomes" id="UP001303889">
    <property type="component" value="Unassembled WGS sequence"/>
</dbReference>